<dbReference type="InterPro" id="IPR041682">
    <property type="entry name" value="AAA_14"/>
</dbReference>
<dbReference type="Pfam" id="PF13635">
    <property type="entry name" value="DUF4143"/>
    <property type="match status" value="1"/>
</dbReference>
<proteinExistence type="predicted"/>
<name>F8EYB7_GRAC1</name>
<dbReference type="SMART" id="SM00382">
    <property type="entry name" value="AAA"/>
    <property type="match status" value="1"/>
</dbReference>
<dbReference type="CDD" id="cd00009">
    <property type="entry name" value="AAA"/>
    <property type="match status" value="1"/>
</dbReference>
<dbReference type="SUPFAM" id="SSF52540">
    <property type="entry name" value="P-loop containing nucleoside triphosphate hydrolases"/>
    <property type="match status" value="1"/>
</dbReference>
<dbReference type="PANTHER" id="PTHR33295:SF7">
    <property type="entry name" value="ATPASE"/>
    <property type="match status" value="1"/>
</dbReference>
<dbReference type="InterPro" id="IPR003593">
    <property type="entry name" value="AAA+_ATPase"/>
</dbReference>
<dbReference type="Pfam" id="PF13173">
    <property type="entry name" value="AAA_14"/>
    <property type="match status" value="1"/>
</dbReference>
<sequence length="458" mass="52561">MKRYALDDLRIWKEAPNRKPLILRGARQVGKTELVRIFARECFESFIEINFDEHPSKSTFFEEEDIRIVCKYIEIDAGIKLVPGKTLLFLDEIQSVPQVLARLRYFYERMPELHVICAGSLLDFTLADHEIAMPVGRMEFMFLGPMTFGEFLHAREQVSIEEYLAGYHIGQDIPLALHKKILGLLREYLLIGGMPGVVKRYIESGLDFESAAREQQGILQTFYADFGKYKRRINVPFIQDLFRKVPLNIGKTIKFSSLNPDVRSVVVREGLEYLEKARIIYRVFHADANGIPLGAELNHNYFKLLFLDVGLVSSLLGLRLTDLRPDTDYTLVHSGLIAEQFVGQHVLYSPKRWMEPALYYWNRPIRGSSSEVDYLIQCGTRVVPVEVKAGKTGRLKSLQMFVLEKRPSLALRFNSDAPSVIHTTTSVAGREPQDFSLLSLPLYLAEQTQRLLDEYFEG</sequence>
<reference evidence="3" key="1">
    <citation type="journal article" date="2013" name="Stand. Genomic Sci.">
        <title>Genome sequence of the thermophilic fresh-water bacterium Spirochaeta caldaria type strain (H1(T)), reclassification of Spirochaeta caldaria, Spirochaeta stenostrepta, and Spirochaeta zuelzerae in the genus Treponema as Treponema caldaria comb. nov., Treponema stenostrepta comb. nov., and Treponema zuelzerae comb. nov., and emendation of the genus Treponema.</title>
        <authorList>
            <person name="Abt B."/>
            <person name="Goker M."/>
            <person name="Scheuner C."/>
            <person name="Han C."/>
            <person name="Lu M."/>
            <person name="Misra M."/>
            <person name="Lapidus A."/>
            <person name="Nolan M."/>
            <person name="Lucas S."/>
            <person name="Hammon N."/>
            <person name="Deshpande S."/>
            <person name="Cheng J.F."/>
            <person name="Tapia R."/>
            <person name="Goodwin L.A."/>
            <person name="Pitluck S."/>
            <person name="Liolios K."/>
            <person name="Pagani I."/>
            <person name="Ivanova N."/>
            <person name="Mavromatis K."/>
            <person name="Mikhailova N."/>
            <person name="Huntemann M."/>
            <person name="Pati A."/>
            <person name="Chen A."/>
            <person name="Palaniappan K."/>
            <person name="Land M."/>
            <person name="Hauser L."/>
            <person name="Jeffries C.D."/>
            <person name="Rohde M."/>
            <person name="Spring S."/>
            <person name="Gronow S."/>
            <person name="Detter J.C."/>
            <person name="Bristow J."/>
            <person name="Eisen J.A."/>
            <person name="Markowitz V."/>
            <person name="Hugenholtz P."/>
            <person name="Kyrpides N.C."/>
            <person name="Woyke T."/>
            <person name="Klenk H.P."/>
        </authorList>
    </citation>
    <scope>NUCLEOTIDE SEQUENCE</scope>
    <source>
        <strain evidence="3">ATCC 51460 / DSM 7334 / H1</strain>
    </source>
</reference>
<dbReference type="STRING" id="744872.Spica_0107"/>
<accession>F8EYB7</accession>
<protein>
    <submittedName>
        <fullName evidence="2">AAA ATPase</fullName>
    </submittedName>
</protein>
<gene>
    <name evidence="2" type="ordered locus">Spica_0107</name>
</gene>
<dbReference type="InterPro" id="IPR025420">
    <property type="entry name" value="DUF4143"/>
</dbReference>
<evidence type="ECO:0000313" key="3">
    <source>
        <dbReference type="Proteomes" id="UP000000503"/>
    </source>
</evidence>
<dbReference type="eggNOG" id="COG1373">
    <property type="taxonomic scope" value="Bacteria"/>
</dbReference>
<dbReference type="RefSeq" id="WP_013967589.1">
    <property type="nucleotide sequence ID" value="NC_015732.1"/>
</dbReference>
<dbReference type="Proteomes" id="UP000000503">
    <property type="component" value="Chromosome"/>
</dbReference>
<dbReference type="HOGENOM" id="CLU_047370_0_0_12"/>
<dbReference type="InterPro" id="IPR027417">
    <property type="entry name" value="P-loop_NTPase"/>
</dbReference>
<dbReference type="AlphaFoldDB" id="F8EYB7"/>
<dbReference type="EMBL" id="CP002868">
    <property type="protein sequence ID" value="AEJ18276.1"/>
    <property type="molecule type" value="Genomic_DNA"/>
</dbReference>
<dbReference type="PANTHER" id="PTHR33295">
    <property type="entry name" value="ATPASE"/>
    <property type="match status" value="1"/>
</dbReference>
<feature type="domain" description="AAA+ ATPase" evidence="1">
    <location>
        <begin position="17"/>
        <end position="137"/>
    </location>
</feature>
<keyword evidence="3" id="KW-1185">Reference proteome</keyword>
<evidence type="ECO:0000259" key="1">
    <source>
        <dbReference type="SMART" id="SM00382"/>
    </source>
</evidence>
<dbReference type="OrthoDB" id="9801806at2"/>
<dbReference type="Gene3D" id="3.40.50.300">
    <property type="entry name" value="P-loop containing nucleotide triphosphate hydrolases"/>
    <property type="match status" value="1"/>
</dbReference>
<organism evidence="2 3">
    <name type="scientific">Gracilinema caldarium (strain ATCC 51460 / DSM 7334 / H1)</name>
    <name type="common">Treponema caldarium</name>
    <dbReference type="NCBI Taxonomy" id="744872"/>
    <lineage>
        <taxon>Bacteria</taxon>
        <taxon>Pseudomonadati</taxon>
        <taxon>Spirochaetota</taxon>
        <taxon>Spirochaetia</taxon>
        <taxon>Spirochaetales</taxon>
        <taxon>Breznakiellaceae</taxon>
        <taxon>Gracilinema</taxon>
    </lineage>
</organism>
<evidence type="ECO:0000313" key="2">
    <source>
        <dbReference type="EMBL" id="AEJ18276.1"/>
    </source>
</evidence>
<dbReference type="KEGG" id="scd:Spica_0107"/>